<feature type="domain" description="TraG P-loop" evidence="1">
    <location>
        <begin position="477"/>
        <end position="799"/>
    </location>
</feature>
<dbReference type="SUPFAM" id="SSF52540">
    <property type="entry name" value="P-loop containing nucleoside triphosphate hydrolases"/>
    <property type="match status" value="1"/>
</dbReference>
<dbReference type="Pfam" id="PF11130">
    <property type="entry name" value="TraC_F_IV"/>
    <property type="match status" value="1"/>
</dbReference>
<dbReference type="InterPro" id="IPR014117">
    <property type="entry name" value="TraC-F-type"/>
</dbReference>
<dbReference type="GO" id="GO:0005524">
    <property type="term" value="F:ATP binding"/>
    <property type="evidence" value="ECO:0007669"/>
    <property type="project" value="UniProtKB-KW"/>
</dbReference>
<dbReference type="Gene3D" id="3.40.50.300">
    <property type="entry name" value="P-loop containing nucleotide triphosphate hydrolases"/>
    <property type="match status" value="1"/>
</dbReference>
<dbReference type="NCBIfam" id="TIGR02746">
    <property type="entry name" value="TraC-F-type"/>
    <property type="match status" value="1"/>
</dbReference>
<evidence type="ECO:0000259" key="1">
    <source>
        <dbReference type="Pfam" id="PF19044"/>
    </source>
</evidence>
<dbReference type="Proteomes" id="UP000294480">
    <property type="component" value="Unassembled WGS sequence"/>
</dbReference>
<dbReference type="PANTHER" id="PTHR38467:SF1">
    <property type="entry name" value="CONJUGATIVE TRANSFER: ASSEMBLY"/>
    <property type="match status" value="1"/>
</dbReference>
<dbReference type="PANTHER" id="PTHR38467">
    <property type="match status" value="1"/>
</dbReference>
<dbReference type="Pfam" id="PF19044">
    <property type="entry name" value="P-loop_TraG"/>
    <property type="match status" value="1"/>
</dbReference>
<evidence type="ECO:0000313" key="2">
    <source>
        <dbReference type="EMBL" id="TDR30288.1"/>
    </source>
</evidence>
<keyword evidence="3" id="KW-1185">Reference proteome</keyword>
<dbReference type="EMBL" id="SNZE01000023">
    <property type="protein sequence ID" value="TDR30288.1"/>
    <property type="molecule type" value="Genomic_DNA"/>
</dbReference>
<dbReference type="InterPro" id="IPR053155">
    <property type="entry name" value="F-pilin_assembly_TraC"/>
</dbReference>
<accession>A0A4R6Y6Z1</accession>
<dbReference type="RefSeq" id="WP_133621269.1">
    <property type="nucleotide sequence ID" value="NZ_SNZE01000023.1"/>
</dbReference>
<dbReference type="InterPro" id="IPR025955">
    <property type="entry name" value="TraC/Conjuga_ATPase"/>
</dbReference>
<keyword evidence="2" id="KW-0547">Nucleotide-binding</keyword>
<dbReference type="OrthoDB" id="9816422at2"/>
<name>A0A4R6Y6Z1_9BURK</name>
<organism evidence="2 3">
    <name type="scientific">Hydromonas duriensis</name>
    <dbReference type="NCBI Taxonomy" id="1527608"/>
    <lineage>
        <taxon>Bacteria</taxon>
        <taxon>Pseudomonadati</taxon>
        <taxon>Pseudomonadota</taxon>
        <taxon>Betaproteobacteria</taxon>
        <taxon>Burkholderiales</taxon>
        <taxon>Burkholderiaceae</taxon>
        <taxon>Hydromonas</taxon>
    </lineage>
</organism>
<keyword evidence="2" id="KW-0067">ATP-binding</keyword>
<reference evidence="2 3" key="1">
    <citation type="submission" date="2019-03" db="EMBL/GenBank/DDBJ databases">
        <title>Genomic Encyclopedia of Type Strains, Phase IV (KMG-IV): sequencing the most valuable type-strain genomes for metagenomic binning, comparative biology and taxonomic classification.</title>
        <authorList>
            <person name="Goeker M."/>
        </authorList>
    </citation>
    <scope>NUCLEOTIDE SEQUENCE [LARGE SCALE GENOMIC DNA]</scope>
    <source>
        <strain evidence="2 3">DSM 102852</strain>
    </source>
</reference>
<sequence>MLKHIKNFIFGGDQDPEAVPEAYEQDPMDPRFMHFSDRLNIGAWDETHQLFHLDCVDGHKHKDVGVGFVVELNPMLGASEEELSIILSLFQLLPDHSGVQVITFGSPNINKFLNAYEAIQSSRGDTPLGRLFTTLGQKRTKFWKDATQKNVFKGFPIRLRHFRVIVSVNLNGIDSNNPSDMEHASTVRQQIISTLSSANLFRSSWRPNDLLAWNRDLLNPGRLLYGEDEHMVDEVDEMTPLRDQMIHRNTFLRFFDSGEGAQFGFKRTNNPVTMRTYSVKTYPSNRPFNINGMRRLIGDEKKTMLNYPCPFYLVMNMVKGDYEKVKSATILKAARATQRSSQPLAAFLPEIAEKARDWGMLQASYNENTGGPVKCFNQLVLLDHPDNIIASENTALAIWRASGFELVQDIYLQKQSLLSAMPMALDEDFIGGLEQTKRFTTKTMLNAVNLSPMMGEWTGIGRPLIGLFGRNGEAMALDLFSNPSGNYNAAVVGASGSGKSFFLNELARNLLGSGAHGYIIDKGRSYKALCQFIGGQYIEFNTESSLVLAPFDMVVDINEDREMLKLIISTMAAPNTGLNEYQGSVVEKIITKLWVEKGNQANMDDMAEALIHYKNDHGQLDPEINRLGTQMFSFTTAGVYGRWFNGQSNLKFDSELVVLEMDDLSNKPDLQKVIIKLVLYLITQKMYETRERRKFCMIDEAWDLLEGGTDAAKFINEGYRKIRKYDGSFITATQNAVDYSLSLAAQAALQNSDWVFALRGKEQTVVELADKLKLGESEQADIRSLQTVQGVFSEIWMYYAEGSGIGRLYSDPYNHLMSSTKASDFEALRLKQKQGMSISEALDAVMQDRAAAGIEH</sequence>
<gene>
    <name evidence="2" type="ORF">DFR44_12312</name>
</gene>
<evidence type="ECO:0000313" key="3">
    <source>
        <dbReference type="Proteomes" id="UP000294480"/>
    </source>
</evidence>
<comment type="caution">
    <text evidence="2">The sequence shown here is derived from an EMBL/GenBank/DDBJ whole genome shotgun (WGS) entry which is preliminary data.</text>
</comment>
<dbReference type="AlphaFoldDB" id="A0A4R6Y6Z1"/>
<dbReference type="InterPro" id="IPR027417">
    <property type="entry name" value="P-loop_NTPase"/>
</dbReference>
<dbReference type="InterPro" id="IPR043964">
    <property type="entry name" value="P-loop_TraG"/>
</dbReference>
<proteinExistence type="predicted"/>
<protein>
    <submittedName>
        <fullName evidence="2">Conjugal transfer ATP-binding protein TraC</fullName>
    </submittedName>
</protein>
<dbReference type="Gene3D" id="1.10.8.730">
    <property type="match status" value="1"/>
</dbReference>